<comment type="subcellular location">
    <subcellularLocation>
        <location evidence="1">Membrane</location>
        <topology evidence="1">Peripheral membrane protein</topology>
    </subcellularLocation>
</comment>
<dbReference type="PANTHER" id="PTHR43767">
    <property type="entry name" value="LONG-CHAIN-FATTY-ACID--COA LIGASE"/>
    <property type="match status" value="1"/>
</dbReference>
<evidence type="ECO:0000256" key="2">
    <source>
        <dbReference type="ARBA" id="ARBA00005005"/>
    </source>
</evidence>
<evidence type="ECO:0000259" key="9">
    <source>
        <dbReference type="Pfam" id="PF13193"/>
    </source>
</evidence>
<proteinExistence type="predicted"/>
<dbReference type="Gene3D" id="3.40.50.12780">
    <property type="entry name" value="N-terminal domain of ligase-like"/>
    <property type="match status" value="1"/>
</dbReference>
<feature type="domain" description="AMP-dependent synthetase/ligase" evidence="8">
    <location>
        <begin position="29"/>
        <end position="420"/>
    </location>
</feature>
<dbReference type="InterPro" id="IPR045851">
    <property type="entry name" value="AMP-bd_C_sf"/>
</dbReference>
<keyword evidence="3 10" id="KW-0436">Ligase</keyword>
<dbReference type="InterPro" id="IPR042099">
    <property type="entry name" value="ANL_N_sf"/>
</dbReference>
<evidence type="ECO:0000256" key="7">
    <source>
        <dbReference type="ARBA" id="ARBA00042773"/>
    </source>
</evidence>
<dbReference type="Proteomes" id="UP000666369">
    <property type="component" value="Unassembled WGS sequence"/>
</dbReference>
<dbReference type="InterPro" id="IPR000873">
    <property type="entry name" value="AMP-dep_synth/lig_dom"/>
</dbReference>
<feature type="domain" description="AMP-binding enzyme C-terminal" evidence="9">
    <location>
        <begin position="471"/>
        <end position="545"/>
    </location>
</feature>
<dbReference type="InterPro" id="IPR025110">
    <property type="entry name" value="AMP-bd_C"/>
</dbReference>
<evidence type="ECO:0000313" key="11">
    <source>
        <dbReference type="Proteomes" id="UP000666369"/>
    </source>
</evidence>
<protein>
    <recommendedName>
        <fullName evidence="6">Long-chain-fatty-acid--CoA ligase</fullName>
        <ecNumber evidence="5">6.2.1.3</ecNumber>
    </recommendedName>
    <alternativeName>
        <fullName evidence="7">Long-chain acyl-CoA synthetase</fullName>
    </alternativeName>
</protein>
<dbReference type="Pfam" id="PF13193">
    <property type="entry name" value="AMP-binding_C"/>
    <property type="match status" value="1"/>
</dbReference>
<dbReference type="InterPro" id="IPR050237">
    <property type="entry name" value="ATP-dep_AMP-bd_enzyme"/>
</dbReference>
<comment type="pathway">
    <text evidence="2">Lipid metabolism; fatty acid beta-oxidation.</text>
</comment>
<sequence>MEKIWLKSYPPGMQTEIDTSQYRSLVQLLEESFHKFADRNAYVCMDKFLTYAEVDAHSKRLGAWLQSRGLKKGARVAIMMPNVLQYPIAIAAILRAGYTVVNINPLYTPRELEHQLNDSGSEAILILENFATTLEQVLGKTQVKHIVVASMGEMLGGVKGLLVNFVVRNVKKMVPPFSLPNAVRFKDALSQGGGMKLTPVELIESDAAFLQYTGGTTGVSKGATLTHKNIVANLLQSEAWSEPALGGSAQQTTIVCALPLYHIFALTCCAMWGTRVGALNILIPNPRDIGGFIKELGKYKFNMLPAVNTLYNALLNHADFAALDFSGLKICNGGGMAVQQAVNDKWMKVTGVSIIEGYGLSETSPVATCNRADNKLFTGTIGLPVPSTEIAILDDDGNEVALGEPGEIAIRGPQVMSGYWNRPDETAKVMTPDGYFKSGDVGVMDANGFVKIVDRKKDMILVSGFNVYPNELEGVIASHPGVLECACIGVPDEHSGEAVKVFVVRKDPNLTAEQLMAYCKEQFTGYKKPKYIEFREELPKTNVGKILRRVLRDEQPGEKKKAA</sequence>
<dbReference type="SUPFAM" id="SSF56801">
    <property type="entry name" value="Acetyl-CoA synthetase-like"/>
    <property type="match status" value="1"/>
</dbReference>
<dbReference type="GO" id="GO:0004467">
    <property type="term" value="F:long-chain fatty acid-CoA ligase activity"/>
    <property type="evidence" value="ECO:0007669"/>
    <property type="project" value="UniProtKB-EC"/>
</dbReference>
<dbReference type="EMBL" id="JAADJT010000018">
    <property type="protein sequence ID" value="NGZ88154.1"/>
    <property type="molecule type" value="Genomic_DNA"/>
</dbReference>
<reference evidence="10 11" key="1">
    <citation type="submission" date="2020-01" db="EMBL/GenBank/DDBJ databases">
        <authorList>
            <person name="Lee S.D."/>
        </authorList>
    </citation>
    <scope>NUCLEOTIDE SEQUENCE [LARGE SCALE GENOMIC DNA]</scope>
    <source>
        <strain evidence="10 11">SAP-35</strain>
    </source>
</reference>
<keyword evidence="11" id="KW-1185">Reference proteome</keyword>
<evidence type="ECO:0000256" key="5">
    <source>
        <dbReference type="ARBA" id="ARBA00026121"/>
    </source>
</evidence>
<keyword evidence="4" id="KW-0472">Membrane</keyword>
<evidence type="ECO:0000256" key="6">
    <source>
        <dbReference type="ARBA" id="ARBA00039545"/>
    </source>
</evidence>
<evidence type="ECO:0000256" key="4">
    <source>
        <dbReference type="ARBA" id="ARBA00023136"/>
    </source>
</evidence>
<dbReference type="PROSITE" id="PS00455">
    <property type="entry name" value="AMP_BINDING"/>
    <property type="match status" value="1"/>
</dbReference>
<dbReference type="InterPro" id="IPR020845">
    <property type="entry name" value="AMP-binding_CS"/>
</dbReference>
<dbReference type="EC" id="6.2.1.3" evidence="5"/>
<evidence type="ECO:0000256" key="3">
    <source>
        <dbReference type="ARBA" id="ARBA00022598"/>
    </source>
</evidence>
<dbReference type="PANTHER" id="PTHR43767:SF8">
    <property type="entry name" value="LONG-CHAIN-FATTY-ACID--COA LIGASE"/>
    <property type="match status" value="1"/>
</dbReference>
<evidence type="ECO:0000313" key="10">
    <source>
        <dbReference type="EMBL" id="NGZ88154.1"/>
    </source>
</evidence>
<dbReference type="CDD" id="cd05936">
    <property type="entry name" value="FC-FACS_FadD_like"/>
    <property type="match status" value="1"/>
</dbReference>
<evidence type="ECO:0000256" key="1">
    <source>
        <dbReference type="ARBA" id="ARBA00004170"/>
    </source>
</evidence>
<organism evidence="10 11">
    <name type="scientific">Duganella aceris</name>
    <dbReference type="NCBI Taxonomy" id="2703883"/>
    <lineage>
        <taxon>Bacteria</taxon>
        <taxon>Pseudomonadati</taxon>
        <taxon>Pseudomonadota</taxon>
        <taxon>Betaproteobacteria</taxon>
        <taxon>Burkholderiales</taxon>
        <taxon>Oxalobacteraceae</taxon>
        <taxon>Telluria group</taxon>
        <taxon>Duganella</taxon>
    </lineage>
</organism>
<dbReference type="RefSeq" id="WP_166108275.1">
    <property type="nucleotide sequence ID" value="NZ_JAADJT010000018.1"/>
</dbReference>
<gene>
    <name evidence="10" type="ORF">GW587_28365</name>
</gene>
<comment type="caution">
    <text evidence="10">The sequence shown here is derived from an EMBL/GenBank/DDBJ whole genome shotgun (WGS) entry which is preliminary data.</text>
</comment>
<dbReference type="Pfam" id="PF00501">
    <property type="entry name" value="AMP-binding"/>
    <property type="match status" value="1"/>
</dbReference>
<accession>A0ABX0FUL5</accession>
<dbReference type="Gene3D" id="3.30.300.30">
    <property type="match status" value="1"/>
</dbReference>
<name>A0ABX0FUL5_9BURK</name>
<dbReference type="NCBIfam" id="NF005463">
    <property type="entry name" value="PRK07059.1"/>
    <property type="match status" value="1"/>
</dbReference>
<reference evidence="11" key="2">
    <citation type="submission" date="2023-07" db="EMBL/GenBank/DDBJ databases">
        <title>Duganella aceri sp. nov., isolated from tree sap.</title>
        <authorList>
            <person name="Kim I.S."/>
        </authorList>
    </citation>
    <scope>NUCLEOTIDE SEQUENCE [LARGE SCALE GENOMIC DNA]</scope>
    <source>
        <strain evidence="11">SAP-35</strain>
    </source>
</reference>
<evidence type="ECO:0000259" key="8">
    <source>
        <dbReference type="Pfam" id="PF00501"/>
    </source>
</evidence>